<sequence length="149" mass="17747">MNNTFANLIDERIICQCTKMCLIDFRVKKVVFSRGDPQINSNYFLQLKKNLFENIKQEENLQQEQTQTQKQNQKQKQKQKEKQKEKHSTTFTSLSFNNTKFIKIKSNPNSALFPHKKPEKKVLSYHIVQLDYLFGFLKNPQTLMLFIQI</sequence>
<comment type="caution">
    <text evidence="2">The sequence shown here is derived from an EMBL/GenBank/DDBJ whole genome shotgun (WGS) entry which is preliminary data.</text>
</comment>
<dbReference type="AlphaFoldDB" id="A0AAV7Z4Q9"/>
<dbReference type="EMBL" id="JANTQA010000042">
    <property type="protein sequence ID" value="KAJ3435242.1"/>
    <property type="molecule type" value="Genomic_DNA"/>
</dbReference>
<feature type="compositionally biased region" description="Basic and acidic residues" evidence="1">
    <location>
        <begin position="78"/>
        <end position="88"/>
    </location>
</feature>
<accession>A0AAV7Z4Q9</accession>
<feature type="compositionally biased region" description="Low complexity" evidence="1">
    <location>
        <begin position="61"/>
        <end position="72"/>
    </location>
</feature>
<dbReference type="Proteomes" id="UP001146793">
    <property type="component" value="Unassembled WGS sequence"/>
</dbReference>
<evidence type="ECO:0000313" key="3">
    <source>
        <dbReference type="Proteomes" id="UP001146793"/>
    </source>
</evidence>
<gene>
    <name evidence="2" type="ORF">M0812_02373</name>
</gene>
<proteinExistence type="predicted"/>
<evidence type="ECO:0000256" key="1">
    <source>
        <dbReference type="SAM" id="MobiDB-lite"/>
    </source>
</evidence>
<name>A0AAV7Z4Q9_9EUKA</name>
<protein>
    <submittedName>
        <fullName evidence="2">Signal transducer and activator of transcription a-related</fullName>
    </submittedName>
</protein>
<feature type="region of interest" description="Disordered" evidence="1">
    <location>
        <begin position="61"/>
        <end position="90"/>
    </location>
</feature>
<evidence type="ECO:0000313" key="2">
    <source>
        <dbReference type="EMBL" id="KAJ3435242.1"/>
    </source>
</evidence>
<organism evidence="2 3">
    <name type="scientific">Anaeramoeba flamelloides</name>
    <dbReference type="NCBI Taxonomy" id="1746091"/>
    <lineage>
        <taxon>Eukaryota</taxon>
        <taxon>Metamonada</taxon>
        <taxon>Anaeramoebidae</taxon>
        <taxon>Anaeramoeba</taxon>
    </lineage>
</organism>
<reference evidence="2" key="1">
    <citation type="submission" date="2022-08" db="EMBL/GenBank/DDBJ databases">
        <title>Novel sulphate-reducing endosymbionts in the free-living metamonad Anaeramoeba.</title>
        <authorList>
            <person name="Jerlstrom-Hultqvist J."/>
            <person name="Cepicka I."/>
            <person name="Gallot-Lavallee L."/>
            <person name="Salas-Leiva D."/>
            <person name="Curtis B.A."/>
            <person name="Zahonova K."/>
            <person name="Pipaliya S."/>
            <person name="Dacks J."/>
            <person name="Roger A.J."/>
        </authorList>
    </citation>
    <scope>NUCLEOTIDE SEQUENCE</scope>
    <source>
        <strain evidence="2">Busselton2</strain>
    </source>
</reference>